<feature type="signal peptide" evidence="2">
    <location>
        <begin position="1"/>
        <end position="22"/>
    </location>
</feature>
<evidence type="ECO:0000256" key="2">
    <source>
        <dbReference type="SAM" id="SignalP"/>
    </source>
</evidence>
<sequence length="79" mass="7819">MVKKFFAAGLSLALAVSPVAAASPASSLSISNSQRAASDVEGNDLTGTLLWVAISVAAAAALAYLVIEITDEGAVPESA</sequence>
<keyword evidence="1" id="KW-0812">Transmembrane</keyword>
<evidence type="ECO:0000256" key="1">
    <source>
        <dbReference type="SAM" id="Phobius"/>
    </source>
</evidence>
<evidence type="ECO:0000313" key="3">
    <source>
        <dbReference type="EMBL" id="QPQ56241.1"/>
    </source>
</evidence>
<dbReference type="Proteomes" id="UP000594873">
    <property type="component" value="Chromosome"/>
</dbReference>
<name>A0A7T2GLZ5_9SPHN</name>
<feature type="transmembrane region" description="Helical" evidence="1">
    <location>
        <begin position="45"/>
        <end position="67"/>
    </location>
</feature>
<keyword evidence="1" id="KW-1133">Transmembrane helix</keyword>
<feature type="chain" id="PRO_5032463517" evidence="2">
    <location>
        <begin position="23"/>
        <end position="79"/>
    </location>
</feature>
<reference evidence="3 4" key="1">
    <citation type="submission" date="2020-11" db="EMBL/GenBank/DDBJ databases">
        <title>Genome seq and assembly of Sphingosinicella sp.</title>
        <authorList>
            <person name="Chhetri G."/>
        </authorList>
    </citation>
    <scope>NUCLEOTIDE SEQUENCE [LARGE SCALE GENOMIC DNA]</scope>
    <source>
        <strain evidence="3 4">UDD2</strain>
    </source>
</reference>
<dbReference type="EMBL" id="CP065592">
    <property type="protein sequence ID" value="QPQ56241.1"/>
    <property type="molecule type" value="Genomic_DNA"/>
</dbReference>
<keyword evidence="1" id="KW-0472">Membrane</keyword>
<accession>A0A7T2GLZ5</accession>
<organism evidence="3 4">
    <name type="scientific">Allosphingosinicella flava</name>
    <dbReference type="NCBI Taxonomy" id="2771430"/>
    <lineage>
        <taxon>Bacteria</taxon>
        <taxon>Pseudomonadati</taxon>
        <taxon>Pseudomonadota</taxon>
        <taxon>Alphaproteobacteria</taxon>
        <taxon>Sphingomonadales</taxon>
        <taxon>Sphingomonadaceae</taxon>
        <taxon>Allosphingosinicella</taxon>
    </lineage>
</organism>
<evidence type="ECO:0000313" key="4">
    <source>
        <dbReference type="Proteomes" id="UP000594873"/>
    </source>
</evidence>
<dbReference type="AlphaFoldDB" id="A0A7T2GLZ5"/>
<protein>
    <submittedName>
        <fullName evidence="3">Uncharacterized protein</fullName>
    </submittedName>
</protein>
<dbReference type="KEGG" id="sflv:IC614_04825"/>
<keyword evidence="2" id="KW-0732">Signal</keyword>
<keyword evidence="4" id="KW-1185">Reference proteome</keyword>
<gene>
    <name evidence="3" type="ORF">IC614_04825</name>
</gene>
<proteinExistence type="predicted"/>